<evidence type="ECO:0000313" key="2">
    <source>
        <dbReference type="EMBL" id="KAL2714769.1"/>
    </source>
</evidence>
<dbReference type="EMBL" id="JAUDFV010000156">
    <property type="protein sequence ID" value="KAL2714769.1"/>
    <property type="molecule type" value="Genomic_DNA"/>
</dbReference>
<accession>A0ABD2A2C2</accession>
<comment type="caution">
    <text evidence="2">The sequence shown here is derived from an EMBL/GenBank/DDBJ whole genome shotgun (WGS) entry which is preliminary data.</text>
</comment>
<dbReference type="Proteomes" id="UP001607302">
    <property type="component" value="Unassembled WGS sequence"/>
</dbReference>
<reference evidence="2 3" key="1">
    <citation type="journal article" date="2024" name="Ann. Entomol. Soc. Am.">
        <title>Genomic analyses of the southern and eastern yellowjacket wasps (Hymenoptera: Vespidae) reveal evolutionary signatures of social life.</title>
        <authorList>
            <person name="Catto M.A."/>
            <person name="Caine P.B."/>
            <person name="Orr S.E."/>
            <person name="Hunt B.G."/>
            <person name="Goodisman M.A.D."/>
        </authorList>
    </citation>
    <scope>NUCLEOTIDE SEQUENCE [LARGE SCALE GENOMIC DNA]</scope>
    <source>
        <strain evidence="2">233</strain>
        <tissue evidence="2">Head and thorax</tissue>
    </source>
</reference>
<gene>
    <name evidence="2" type="ORF">V1478_015954</name>
</gene>
<evidence type="ECO:0000313" key="3">
    <source>
        <dbReference type="Proteomes" id="UP001607302"/>
    </source>
</evidence>
<dbReference type="AlphaFoldDB" id="A0ABD2A2C2"/>
<name>A0ABD2A2C2_VESSQ</name>
<feature type="region of interest" description="Disordered" evidence="1">
    <location>
        <begin position="27"/>
        <end position="61"/>
    </location>
</feature>
<evidence type="ECO:0000256" key="1">
    <source>
        <dbReference type="SAM" id="MobiDB-lite"/>
    </source>
</evidence>
<keyword evidence="3" id="KW-1185">Reference proteome</keyword>
<sequence>MVAVGARDADLPHARLSLLCPLVEQRGASRGTSEQENGVSTESARSQHRVSTQPARSQDGASTELLAGIPFFLNQSEHTNVGMQMPPSFRFERSCERDEKSRDIIEREGVRVTDLVLVREDNAERGVSSSATISSRLSKKLLGKLLARASSNRGTKVNFSRV</sequence>
<organism evidence="2 3">
    <name type="scientific">Vespula squamosa</name>
    <name type="common">Southern yellow jacket</name>
    <name type="synonym">Wasp</name>
    <dbReference type="NCBI Taxonomy" id="30214"/>
    <lineage>
        <taxon>Eukaryota</taxon>
        <taxon>Metazoa</taxon>
        <taxon>Ecdysozoa</taxon>
        <taxon>Arthropoda</taxon>
        <taxon>Hexapoda</taxon>
        <taxon>Insecta</taxon>
        <taxon>Pterygota</taxon>
        <taxon>Neoptera</taxon>
        <taxon>Endopterygota</taxon>
        <taxon>Hymenoptera</taxon>
        <taxon>Apocrita</taxon>
        <taxon>Aculeata</taxon>
        <taxon>Vespoidea</taxon>
        <taxon>Vespidae</taxon>
        <taxon>Vespinae</taxon>
        <taxon>Vespula</taxon>
    </lineage>
</organism>
<proteinExistence type="predicted"/>
<protein>
    <submittedName>
        <fullName evidence="2">Uncharacterized protein</fullName>
    </submittedName>
</protein>
<feature type="compositionally biased region" description="Polar residues" evidence="1">
    <location>
        <begin position="30"/>
        <end position="61"/>
    </location>
</feature>